<sequence>MQNMNQITISNAESIINAPLPTKYSPSTYYPHPLSSHPEKISLRNAQFGVSLPQRKENQEITSLEKEQKENLKSDNILLERKGYSIYLINSLKQRIKVSTLIKHMYAWRGYCTKDTSVFSSNPFQITFAAYNKQTILGTITLTIDSDKGLLADQHYKQEVNNFRKKNRIICEVSKLALNFNSNSKEILASLFHVSYIYAHYIFGAQDALIEINPRHALFYKRVMGFRQVGAIRTCQRVNAPAVLLHLDRDHIRDQITTQVGCFARHSKKSIYCYFLSEHEEESVIDRIKQMP</sequence>
<protein>
    <recommendedName>
        <fullName evidence="1">N-acyl amino acid synthase FeeM catalytic core domain-containing protein</fullName>
    </recommendedName>
</protein>
<dbReference type="Pfam" id="PF21926">
    <property type="entry name" value="FeeM"/>
    <property type="match status" value="1"/>
</dbReference>
<dbReference type="Gene3D" id="3.40.630.30">
    <property type="match status" value="1"/>
</dbReference>
<accession>A0A1I4T1D7</accession>
<dbReference type="InterPro" id="IPR016181">
    <property type="entry name" value="Acyl_CoA_acyltransferase"/>
</dbReference>
<name>A0A1I4T1D7_9PROT</name>
<evidence type="ECO:0000313" key="2">
    <source>
        <dbReference type="EMBL" id="SFM70390.1"/>
    </source>
</evidence>
<evidence type="ECO:0000313" key="3">
    <source>
        <dbReference type="Proteomes" id="UP000199561"/>
    </source>
</evidence>
<dbReference type="AlphaFoldDB" id="A0A1I4T1D7"/>
<keyword evidence="3" id="KW-1185">Reference proteome</keyword>
<dbReference type="STRING" id="52442.SAMN05421880_12812"/>
<dbReference type="RefSeq" id="WP_090671236.1">
    <property type="nucleotide sequence ID" value="NZ_FOUF01000028.1"/>
</dbReference>
<dbReference type="InterPro" id="IPR054597">
    <property type="entry name" value="FeeM_cat"/>
</dbReference>
<organism evidence="2 3">
    <name type="scientific">Nitrosomonas nitrosa</name>
    <dbReference type="NCBI Taxonomy" id="52442"/>
    <lineage>
        <taxon>Bacteria</taxon>
        <taxon>Pseudomonadati</taxon>
        <taxon>Pseudomonadota</taxon>
        <taxon>Betaproteobacteria</taxon>
        <taxon>Nitrosomonadales</taxon>
        <taxon>Nitrosomonadaceae</taxon>
        <taxon>Nitrosomonas</taxon>
    </lineage>
</organism>
<feature type="domain" description="N-acyl amino acid synthase FeeM catalytic core" evidence="1">
    <location>
        <begin position="98"/>
        <end position="248"/>
    </location>
</feature>
<proteinExistence type="predicted"/>
<dbReference type="SUPFAM" id="SSF55729">
    <property type="entry name" value="Acyl-CoA N-acyltransferases (Nat)"/>
    <property type="match status" value="1"/>
</dbReference>
<reference evidence="2 3" key="1">
    <citation type="submission" date="2016-10" db="EMBL/GenBank/DDBJ databases">
        <authorList>
            <person name="de Groot N.N."/>
        </authorList>
    </citation>
    <scope>NUCLEOTIDE SEQUENCE [LARGE SCALE GENOMIC DNA]</scope>
    <source>
        <strain evidence="2 3">Nm146</strain>
    </source>
</reference>
<dbReference type="EMBL" id="FOUF01000028">
    <property type="protein sequence ID" value="SFM70390.1"/>
    <property type="molecule type" value="Genomic_DNA"/>
</dbReference>
<evidence type="ECO:0000259" key="1">
    <source>
        <dbReference type="Pfam" id="PF21926"/>
    </source>
</evidence>
<dbReference type="Proteomes" id="UP000199561">
    <property type="component" value="Unassembled WGS sequence"/>
</dbReference>
<gene>
    <name evidence="2" type="ORF">SAMN05421880_12812</name>
</gene>